<dbReference type="PANTHER" id="PTHR33694">
    <property type="entry name" value="UDP-3-O-ACYL-N-ACETYLGLUCOSAMINE DEACETYLASE 1, MITOCHONDRIAL-RELATED"/>
    <property type="match status" value="1"/>
</dbReference>
<evidence type="ECO:0000313" key="14">
    <source>
        <dbReference type="Proteomes" id="UP000019112"/>
    </source>
</evidence>
<dbReference type="NCBIfam" id="TIGR00325">
    <property type="entry name" value="lpxC"/>
    <property type="match status" value="1"/>
</dbReference>
<evidence type="ECO:0000256" key="9">
    <source>
        <dbReference type="ARBA" id="ARBA00022833"/>
    </source>
</evidence>
<dbReference type="InterPro" id="IPR004463">
    <property type="entry name" value="UDP-acyl_GlcNac_deAcase"/>
</dbReference>
<evidence type="ECO:0000256" key="12">
    <source>
        <dbReference type="NCBIfam" id="TIGR00325"/>
    </source>
</evidence>
<organism evidence="13 14">
    <name type="scientific">Holospora obtusa F1</name>
    <dbReference type="NCBI Taxonomy" id="1399147"/>
    <lineage>
        <taxon>Bacteria</taxon>
        <taxon>Pseudomonadati</taxon>
        <taxon>Pseudomonadota</taxon>
        <taxon>Alphaproteobacteria</taxon>
        <taxon>Holosporales</taxon>
        <taxon>Holosporaceae</taxon>
        <taxon>Holospora</taxon>
    </lineage>
</organism>
<sequence length="301" mass="33449">MYQYRKTIRNMIEDEGVAIHSGVSTSLRLIPAPSGSGICFRRSGVVYPLHPRYIEVKNFHTVLKFSSTFSVHTVEHLLAACCGVGITDLIVETSQEELPFFDGSALHFVQMLESAGIQEFEEESEYIVLKEAVCVLEGNSRLVLEPAGVPMIHVNVPISSCYQEEAHFSFLTDDFNYGIAPARTFSKFSEIEYMRQRGLIQGGNLGCAVVLEEDGTALNPEGFRLPQECARHKILDILGDLMILGSPCVASIYSYAPGHSRNLKAVQLIAKNADSHYRLKYSELKALTQLSSEKKTAKYAF</sequence>
<keyword evidence="8" id="KW-0378">Hydrolase</keyword>
<dbReference type="GO" id="GO:0046872">
    <property type="term" value="F:metal ion binding"/>
    <property type="evidence" value="ECO:0007669"/>
    <property type="project" value="UniProtKB-KW"/>
</dbReference>
<dbReference type="InterPro" id="IPR015870">
    <property type="entry name" value="UDP-acyl_N-AcGlcN_deAcase_N"/>
</dbReference>
<dbReference type="eggNOG" id="COG0774">
    <property type="taxonomic scope" value="Bacteria"/>
</dbReference>
<dbReference type="RefSeq" id="WP_021827337.1">
    <property type="nucleotide sequence ID" value="NZ_AWTR02000088.1"/>
</dbReference>
<dbReference type="Pfam" id="PF03331">
    <property type="entry name" value="LpxC"/>
    <property type="match status" value="1"/>
</dbReference>
<protein>
    <recommendedName>
        <fullName evidence="4 12">UDP-3-O-acyl-N-acetylglucosamine deacetylase</fullName>
        <ecNumber evidence="4 12">3.5.1.108</ecNumber>
    </recommendedName>
</protein>
<comment type="catalytic activity">
    <reaction evidence="11">
        <text>a UDP-3-O-[(3R)-3-hydroxyacyl]-N-acetyl-alpha-D-glucosamine + H2O = a UDP-3-O-[(3R)-3-hydroxyacyl]-alpha-D-glucosamine + acetate</text>
        <dbReference type="Rhea" id="RHEA:67816"/>
        <dbReference type="ChEBI" id="CHEBI:15377"/>
        <dbReference type="ChEBI" id="CHEBI:30089"/>
        <dbReference type="ChEBI" id="CHEBI:137740"/>
        <dbReference type="ChEBI" id="CHEBI:173225"/>
        <dbReference type="EC" id="3.5.1.108"/>
    </reaction>
</comment>
<evidence type="ECO:0000256" key="3">
    <source>
        <dbReference type="ARBA" id="ARBA00005002"/>
    </source>
</evidence>
<evidence type="ECO:0000256" key="5">
    <source>
        <dbReference type="ARBA" id="ARBA00022516"/>
    </source>
</evidence>
<keyword evidence="14" id="KW-1185">Reference proteome</keyword>
<comment type="cofactor">
    <cofactor evidence="1">
        <name>Zn(2+)</name>
        <dbReference type="ChEBI" id="CHEBI:29105"/>
    </cofactor>
</comment>
<evidence type="ECO:0000256" key="8">
    <source>
        <dbReference type="ARBA" id="ARBA00022801"/>
    </source>
</evidence>
<name>W6TFC7_HOLOB</name>
<dbReference type="Gene3D" id="3.30.230.20">
    <property type="entry name" value="lpxc deacetylase, domain 1"/>
    <property type="match status" value="1"/>
</dbReference>
<dbReference type="GO" id="GO:0103117">
    <property type="term" value="F:UDP-3-O-acyl-N-acetylglucosamine deacetylase activity"/>
    <property type="evidence" value="ECO:0007669"/>
    <property type="project" value="UniProtKB-UniRule"/>
</dbReference>
<comment type="caution">
    <text evidence="13">The sequence shown here is derived from an EMBL/GenBank/DDBJ whole genome shotgun (WGS) entry which is preliminary data.</text>
</comment>
<keyword evidence="10" id="KW-0443">Lipid metabolism</keyword>
<dbReference type="Proteomes" id="UP000019112">
    <property type="component" value="Unassembled WGS sequence"/>
</dbReference>
<dbReference type="SUPFAM" id="SSF54211">
    <property type="entry name" value="Ribosomal protein S5 domain 2-like"/>
    <property type="match status" value="2"/>
</dbReference>
<dbReference type="Gene3D" id="3.30.1700.10">
    <property type="entry name" value="lpxc deacetylase, domain 2"/>
    <property type="match status" value="1"/>
</dbReference>
<gene>
    <name evidence="13" type="ORF">P618_201105</name>
</gene>
<comment type="function">
    <text evidence="2">Catalyzes the hydrolysis of UDP-3-O-myristoyl-N-acetylglucosamine to form UDP-3-O-myristoylglucosamine and acetate, the committed step in lipid A biosynthesis.</text>
</comment>
<dbReference type="GO" id="GO:0016020">
    <property type="term" value="C:membrane"/>
    <property type="evidence" value="ECO:0007669"/>
    <property type="project" value="GOC"/>
</dbReference>
<keyword evidence="6" id="KW-0441">Lipid A biosynthesis</keyword>
<dbReference type="UniPathway" id="UPA00359">
    <property type="reaction ID" value="UER00478"/>
</dbReference>
<keyword evidence="5" id="KW-0444">Lipid biosynthesis</keyword>
<dbReference type="PANTHER" id="PTHR33694:SF1">
    <property type="entry name" value="UDP-3-O-ACYL-N-ACETYLGLUCOSAMINE DEACETYLASE 1, MITOCHONDRIAL-RELATED"/>
    <property type="match status" value="1"/>
</dbReference>
<evidence type="ECO:0000313" key="13">
    <source>
        <dbReference type="EMBL" id="ETZ06700.1"/>
    </source>
</evidence>
<evidence type="ECO:0000256" key="10">
    <source>
        <dbReference type="ARBA" id="ARBA00023098"/>
    </source>
</evidence>
<dbReference type="InterPro" id="IPR011334">
    <property type="entry name" value="UDP-acyl_GlcNac_deAcase_C"/>
</dbReference>
<proteinExistence type="predicted"/>
<evidence type="ECO:0000256" key="1">
    <source>
        <dbReference type="ARBA" id="ARBA00001947"/>
    </source>
</evidence>
<dbReference type="EMBL" id="AWTR02000088">
    <property type="protein sequence ID" value="ETZ06700.1"/>
    <property type="molecule type" value="Genomic_DNA"/>
</dbReference>
<dbReference type="AlphaFoldDB" id="W6TFC7"/>
<evidence type="ECO:0000256" key="2">
    <source>
        <dbReference type="ARBA" id="ARBA00002923"/>
    </source>
</evidence>
<dbReference type="GO" id="GO:0009245">
    <property type="term" value="P:lipid A biosynthetic process"/>
    <property type="evidence" value="ECO:0007669"/>
    <property type="project" value="UniProtKB-UniRule"/>
</dbReference>
<keyword evidence="7" id="KW-0479">Metal-binding</keyword>
<comment type="pathway">
    <text evidence="3">Glycolipid biosynthesis; lipid IV(A) biosynthesis; lipid IV(A) from (3R)-3-hydroxytetradecanoyl-[acyl-carrier-protein] and UDP-N-acetyl-alpha-D-glucosamine: step 2/6.</text>
</comment>
<keyword evidence="9" id="KW-0862">Zinc</keyword>
<evidence type="ECO:0000256" key="7">
    <source>
        <dbReference type="ARBA" id="ARBA00022723"/>
    </source>
</evidence>
<dbReference type="InterPro" id="IPR020568">
    <property type="entry name" value="Ribosomal_Su5_D2-typ_SF"/>
</dbReference>
<dbReference type="EC" id="3.5.1.108" evidence="4 12"/>
<reference evidence="13 14" key="1">
    <citation type="journal article" date="2014" name="FEMS Microbiol. Lett.">
        <title>Draft genome sequences of three Holospora species (Holospora obtusa, Holospora undulata, and Holospora elegans), endonuclear symbiotic bacteria of the ciliate Paramecium caudatum.</title>
        <authorList>
            <person name="Dohra H."/>
            <person name="Tanaka K."/>
            <person name="Suzuki T."/>
            <person name="Fujishima M."/>
            <person name="Suzuki H."/>
        </authorList>
    </citation>
    <scope>NUCLEOTIDE SEQUENCE [LARGE SCALE GENOMIC DNA]</scope>
    <source>
        <strain evidence="13 14">F1</strain>
    </source>
</reference>
<dbReference type="STRING" id="1399147.P618_201105"/>
<evidence type="ECO:0000256" key="6">
    <source>
        <dbReference type="ARBA" id="ARBA00022556"/>
    </source>
</evidence>
<evidence type="ECO:0000256" key="4">
    <source>
        <dbReference type="ARBA" id="ARBA00012745"/>
    </source>
</evidence>
<evidence type="ECO:0000256" key="11">
    <source>
        <dbReference type="ARBA" id="ARBA00024535"/>
    </source>
</evidence>
<accession>W6TFC7</accession>